<protein>
    <submittedName>
        <fullName evidence="1">Uncharacterized protein</fullName>
    </submittedName>
</protein>
<dbReference type="EMBL" id="AKGD01000001">
    <property type="protein sequence ID" value="EIT70777.1"/>
    <property type="molecule type" value="Genomic_DNA"/>
</dbReference>
<proteinExistence type="predicted"/>
<dbReference type="AlphaFoldDB" id="I7ZGC0"/>
<accession>I7ZGC0</accession>
<name>I7ZGC0_9GAMM</name>
<dbReference type="InterPro" id="IPR042099">
    <property type="entry name" value="ANL_N_sf"/>
</dbReference>
<gene>
    <name evidence="1" type="ORF">WQQ_09140</name>
</gene>
<reference evidence="1 2" key="1">
    <citation type="journal article" date="2012" name="J. Bacteriol.">
        <title>Genome Sequence of n-Alkane-Degrading Hydrocarboniphaga effusa Strain AP103T (ATCC BAA-332T).</title>
        <authorList>
            <person name="Chang H.K."/>
            <person name="Zylstra G.J."/>
            <person name="Chae J.C."/>
        </authorList>
    </citation>
    <scope>NUCLEOTIDE SEQUENCE [LARGE SCALE GENOMIC DNA]</scope>
    <source>
        <strain evidence="1 2">AP103</strain>
    </source>
</reference>
<keyword evidence="2" id="KW-1185">Reference proteome</keyword>
<sequence>MVGLATSAAGSLPYPLSERDIEADTAHALRVFAELGLARAELVHMIGDGAEEIVWWPFENAAMRMGIPWIQAEGGPHDTARSDMVLRRFRPHAVLGMSLPVLDALGELGRDLHGMLGNLRALTATPQAAIKLRSLGIACRVQALLGPIFLFEAADGSGLRYDESEWLVESLDGELVLTAVSARMSPFSRLRTGQRGRVGRIERDGRREARVLFD</sequence>
<dbReference type="Proteomes" id="UP000003704">
    <property type="component" value="Unassembled WGS sequence"/>
</dbReference>
<evidence type="ECO:0000313" key="1">
    <source>
        <dbReference type="EMBL" id="EIT70777.1"/>
    </source>
</evidence>
<dbReference type="STRING" id="1172194.WQQ_09140"/>
<organism evidence="1 2">
    <name type="scientific">Hydrocarboniphaga effusa AP103</name>
    <dbReference type="NCBI Taxonomy" id="1172194"/>
    <lineage>
        <taxon>Bacteria</taxon>
        <taxon>Pseudomonadati</taxon>
        <taxon>Pseudomonadota</taxon>
        <taxon>Gammaproteobacteria</taxon>
        <taxon>Nevskiales</taxon>
        <taxon>Nevskiaceae</taxon>
        <taxon>Hydrocarboniphaga</taxon>
    </lineage>
</organism>
<evidence type="ECO:0000313" key="2">
    <source>
        <dbReference type="Proteomes" id="UP000003704"/>
    </source>
</evidence>
<comment type="caution">
    <text evidence="1">The sequence shown here is derived from an EMBL/GenBank/DDBJ whole genome shotgun (WGS) entry which is preliminary data.</text>
</comment>
<dbReference type="Gene3D" id="3.40.50.12780">
    <property type="entry name" value="N-terminal domain of ligase-like"/>
    <property type="match status" value="1"/>
</dbReference>